<dbReference type="OrthoDB" id="5835829at2759"/>
<evidence type="ECO:0000313" key="1">
    <source>
        <dbReference type="EMBL" id="ETN71863.1"/>
    </source>
</evidence>
<evidence type="ECO:0000313" key="2">
    <source>
        <dbReference type="Proteomes" id="UP000053676"/>
    </source>
</evidence>
<reference evidence="1" key="1">
    <citation type="submission" date="2013-04" db="EMBL/GenBank/DDBJ databases">
        <title>Draft genome of the hookworm Necator americanus.</title>
        <authorList>
            <person name="Mitreva M."/>
        </authorList>
    </citation>
    <scope>NUCLEOTIDE SEQUENCE</scope>
</reference>
<keyword evidence="2" id="KW-1185">Reference proteome</keyword>
<gene>
    <name evidence="1" type="ORF">NECAME_19150</name>
</gene>
<name>W2SQU7_NECAM</name>
<proteinExistence type="predicted"/>
<dbReference type="KEGG" id="nai:NECAME_19150"/>
<dbReference type="SUPFAM" id="SSF53756">
    <property type="entry name" value="UDP-Glycosyltransferase/glycogen phosphorylase"/>
    <property type="match status" value="1"/>
</dbReference>
<dbReference type="Proteomes" id="UP000053676">
    <property type="component" value="Unassembled WGS sequence"/>
</dbReference>
<accession>W2SQU7</accession>
<feature type="non-terminal residue" evidence="1">
    <location>
        <position position="68"/>
    </location>
</feature>
<dbReference type="EMBL" id="KI666660">
    <property type="protein sequence ID" value="ETN71863.1"/>
    <property type="molecule type" value="Genomic_DNA"/>
</dbReference>
<protein>
    <recommendedName>
        <fullName evidence="3">Glucuronosyltransferase</fullName>
    </recommendedName>
</protein>
<organism evidence="1 2">
    <name type="scientific">Necator americanus</name>
    <name type="common">Human hookworm</name>
    <dbReference type="NCBI Taxonomy" id="51031"/>
    <lineage>
        <taxon>Eukaryota</taxon>
        <taxon>Metazoa</taxon>
        <taxon>Ecdysozoa</taxon>
        <taxon>Nematoda</taxon>
        <taxon>Chromadorea</taxon>
        <taxon>Rhabditida</taxon>
        <taxon>Rhabditina</taxon>
        <taxon>Rhabditomorpha</taxon>
        <taxon>Strongyloidea</taxon>
        <taxon>Ancylostomatidae</taxon>
        <taxon>Bunostominae</taxon>
        <taxon>Necator</taxon>
    </lineage>
</organism>
<evidence type="ECO:0008006" key="3">
    <source>
        <dbReference type="Google" id="ProtNLM"/>
    </source>
</evidence>
<sequence length="68" mass="7593">MIQKADLLDSKALRNAIEKLLSDKSYQKAAHRIRDLLAKRPFTPEDKLVKTVELAAEFGDLAELKVAG</sequence>
<dbReference type="AlphaFoldDB" id="W2SQU7"/>